<reference evidence="2 3" key="1">
    <citation type="journal article" date="2012" name="Eukaryot. Cell">
        <title>Draft genome sequence of CBS 2479, the standard type strain of Trichosporon asahii.</title>
        <authorList>
            <person name="Yang R.Y."/>
            <person name="Li H.T."/>
            <person name="Zhu H."/>
            <person name="Zhou G.P."/>
            <person name="Wang M."/>
            <person name="Wang L."/>
        </authorList>
    </citation>
    <scope>NUCLEOTIDE SEQUENCE [LARGE SCALE GENOMIC DNA]</scope>
    <source>
        <strain evidence="3">ATCC 90039 / CBS 2479 / JCM 2466 / KCTC 7840 / NCYC 2677 / UAMH 7654</strain>
    </source>
</reference>
<dbReference type="HOGENOM" id="CLU_1541198_0_0_1"/>
<dbReference type="VEuPathDB" id="FungiDB:A1Q1_03029"/>
<dbReference type="Proteomes" id="UP000002748">
    <property type="component" value="Unassembled WGS sequence"/>
</dbReference>
<proteinExistence type="predicted"/>
<name>J5SX85_TRIAS</name>
<dbReference type="AlphaFoldDB" id="J5SX85"/>
<protein>
    <submittedName>
        <fullName evidence="2">Uncharacterized protein</fullName>
    </submittedName>
</protein>
<evidence type="ECO:0000313" key="3">
    <source>
        <dbReference type="Proteomes" id="UP000002748"/>
    </source>
</evidence>
<organism evidence="2 3">
    <name type="scientific">Trichosporon asahii var. asahii (strain ATCC 90039 / CBS 2479 / JCM 2466 / KCTC 7840 / NBRC 103889/ NCYC 2677 / UAMH 7654)</name>
    <name type="common">Yeast</name>
    <dbReference type="NCBI Taxonomy" id="1186058"/>
    <lineage>
        <taxon>Eukaryota</taxon>
        <taxon>Fungi</taxon>
        <taxon>Dikarya</taxon>
        <taxon>Basidiomycota</taxon>
        <taxon>Agaricomycotina</taxon>
        <taxon>Tremellomycetes</taxon>
        <taxon>Trichosporonales</taxon>
        <taxon>Trichosporonaceae</taxon>
        <taxon>Trichosporon</taxon>
    </lineage>
</organism>
<dbReference type="RefSeq" id="XP_014179733.1">
    <property type="nucleotide sequence ID" value="XM_014324258.1"/>
</dbReference>
<dbReference type="GeneID" id="25986542"/>
<feature type="compositionally biased region" description="Polar residues" evidence="1">
    <location>
        <begin position="1"/>
        <end position="12"/>
    </location>
</feature>
<gene>
    <name evidence="2" type="ORF">A1Q1_03029</name>
</gene>
<evidence type="ECO:0000256" key="1">
    <source>
        <dbReference type="SAM" id="MobiDB-lite"/>
    </source>
</evidence>
<feature type="region of interest" description="Disordered" evidence="1">
    <location>
        <begin position="1"/>
        <end position="21"/>
    </location>
</feature>
<sequence>MSDPSGGTSVDSSGPKDPELVELERIRTMAKDLEASFEKKISEHLEQRFDALQWFLEQAKMIGDRVLGPAQPAPPAGMGSVTLLGLAQSIAYHLAREPDGRIAKAMVRTLRTLDEFDVQAFIIACAYPGLTAYYHVYEEAEWALGQAEEWAEEMANDTFRLADMRAFCTDLVCL</sequence>
<comment type="caution">
    <text evidence="2">The sequence shown here is derived from an EMBL/GenBank/DDBJ whole genome shotgun (WGS) entry which is preliminary data.</text>
</comment>
<dbReference type="KEGG" id="tasa:A1Q1_03029"/>
<dbReference type="EMBL" id="ALBS01000217">
    <property type="protein sequence ID" value="EJT47991.1"/>
    <property type="molecule type" value="Genomic_DNA"/>
</dbReference>
<accession>J5SX85</accession>
<evidence type="ECO:0000313" key="2">
    <source>
        <dbReference type="EMBL" id="EJT47991.1"/>
    </source>
</evidence>